<evidence type="ECO:0000313" key="1">
    <source>
        <dbReference type="EMBL" id="CAI9552682.1"/>
    </source>
</evidence>
<protein>
    <submittedName>
        <fullName evidence="1">Uncharacterized protein</fullName>
    </submittedName>
</protein>
<sequence length="50" mass="5589">MISFIVSCKQRAHTGKIKMLNFKSANFPRLRAALQDLRLGGNIGINENNT</sequence>
<name>A0ABN9BZ42_9NEOB</name>
<accession>A0ABN9BZ42</accession>
<dbReference type="Proteomes" id="UP001162483">
    <property type="component" value="Unassembled WGS sequence"/>
</dbReference>
<organism evidence="1 2">
    <name type="scientific">Staurois parvus</name>
    <dbReference type="NCBI Taxonomy" id="386267"/>
    <lineage>
        <taxon>Eukaryota</taxon>
        <taxon>Metazoa</taxon>
        <taxon>Chordata</taxon>
        <taxon>Craniata</taxon>
        <taxon>Vertebrata</taxon>
        <taxon>Euteleostomi</taxon>
        <taxon>Amphibia</taxon>
        <taxon>Batrachia</taxon>
        <taxon>Anura</taxon>
        <taxon>Neobatrachia</taxon>
        <taxon>Ranoidea</taxon>
        <taxon>Ranidae</taxon>
        <taxon>Staurois</taxon>
    </lineage>
</organism>
<reference evidence="1" key="1">
    <citation type="submission" date="2023-05" db="EMBL/GenBank/DDBJ databases">
        <authorList>
            <person name="Stuckert A."/>
        </authorList>
    </citation>
    <scope>NUCLEOTIDE SEQUENCE</scope>
</reference>
<comment type="caution">
    <text evidence="1">The sequence shown here is derived from an EMBL/GenBank/DDBJ whole genome shotgun (WGS) entry which is preliminary data.</text>
</comment>
<evidence type="ECO:0000313" key="2">
    <source>
        <dbReference type="Proteomes" id="UP001162483"/>
    </source>
</evidence>
<dbReference type="EMBL" id="CATNWA010006734">
    <property type="protein sequence ID" value="CAI9552682.1"/>
    <property type="molecule type" value="Genomic_DNA"/>
</dbReference>
<proteinExistence type="predicted"/>
<gene>
    <name evidence="1" type="ORF">SPARVUS_LOCUS3930665</name>
</gene>
<keyword evidence="2" id="KW-1185">Reference proteome</keyword>